<dbReference type="Proteomes" id="UP001066276">
    <property type="component" value="Chromosome 8"/>
</dbReference>
<evidence type="ECO:0000313" key="2">
    <source>
        <dbReference type="EMBL" id="KAJ1116954.1"/>
    </source>
</evidence>
<accession>A0AAV7NN57</accession>
<dbReference type="EMBL" id="JANPWB010000012">
    <property type="protein sequence ID" value="KAJ1116954.1"/>
    <property type="molecule type" value="Genomic_DNA"/>
</dbReference>
<reference evidence="2" key="1">
    <citation type="journal article" date="2022" name="bioRxiv">
        <title>Sequencing and chromosome-scale assembly of the giantPleurodeles waltlgenome.</title>
        <authorList>
            <person name="Brown T."/>
            <person name="Elewa A."/>
            <person name="Iarovenko S."/>
            <person name="Subramanian E."/>
            <person name="Araus A.J."/>
            <person name="Petzold A."/>
            <person name="Susuki M."/>
            <person name="Suzuki K.-i.T."/>
            <person name="Hayashi T."/>
            <person name="Toyoda A."/>
            <person name="Oliveira C."/>
            <person name="Osipova E."/>
            <person name="Leigh N.D."/>
            <person name="Simon A."/>
            <person name="Yun M.H."/>
        </authorList>
    </citation>
    <scope>NUCLEOTIDE SEQUENCE</scope>
    <source>
        <strain evidence="2">20211129_DDA</strain>
        <tissue evidence="2">Liver</tissue>
    </source>
</reference>
<keyword evidence="3" id="KW-1185">Reference proteome</keyword>
<sequence length="132" mass="14395">MRSRLGNTRPAGPAVDCPEPWRGMVPPPSGRRHRVGPAETRPAEAVNAAFRCLLSAVRCRWAASVELWHPRVDPPAAQAWRRSFGVWAAADGVALKREDALGLRQYPLSDRWGELEPCLQAGSLGSSVSESD</sequence>
<proteinExistence type="predicted"/>
<protein>
    <submittedName>
        <fullName evidence="2">Uncharacterized protein</fullName>
    </submittedName>
</protein>
<evidence type="ECO:0000313" key="3">
    <source>
        <dbReference type="Proteomes" id="UP001066276"/>
    </source>
</evidence>
<comment type="caution">
    <text evidence="2">The sequence shown here is derived from an EMBL/GenBank/DDBJ whole genome shotgun (WGS) entry which is preliminary data.</text>
</comment>
<name>A0AAV7NN57_PLEWA</name>
<feature type="region of interest" description="Disordered" evidence="1">
    <location>
        <begin position="1"/>
        <end position="40"/>
    </location>
</feature>
<evidence type="ECO:0000256" key="1">
    <source>
        <dbReference type="SAM" id="MobiDB-lite"/>
    </source>
</evidence>
<organism evidence="2 3">
    <name type="scientific">Pleurodeles waltl</name>
    <name type="common">Iberian ribbed newt</name>
    <dbReference type="NCBI Taxonomy" id="8319"/>
    <lineage>
        <taxon>Eukaryota</taxon>
        <taxon>Metazoa</taxon>
        <taxon>Chordata</taxon>
        <taxon>Craniata</taxon>
        <taxon>Vertebrata</taxon>
        <taxon>Euteleostomi</taxon>
        <taxon>Amphibia</taxon>
        <taxon>Batrachia</taxon>
        <taxon>Caudata</taxon>
        <taxon>Salamandroidea</taxon>
        <taxon>Salamandridae</taxon>
        <taxon>Pleurodelinae</taxon>
        <taxon>Pleurodeles</taxon>
    </lineage>
</organism>
<gene>
    <name evidence="2" type="ORF">NDU88_005156</name>
</gene>
<dbReference type="AlphaFoldDB" id="A0AAV7NN57"/>